<proteinExistence type="predicted"/>
<keyword evidence="3" id="KW-1185">Reference proteome</keyword>
<gene>
    <name evidence="2" type="ORF">BTW07_11980</name>
</gene>
<feature type="compositionally biased region" description="Polar residues" evidence="1">
    <location>
        <begin position="18"/>
        <end position="44"/>
    </location>
</feature>
<feature type="compositionally biased region" description="Basic and acidic residues" evidence="1">
    <location>
        <begin position="1"/>
        <end position="11"/>
    </location>
</feature>
<sequence>MTMTMSRRDKNACVVPSQGLQSNQTEKTQGQSDNGRCQELSSADESPWTESDRRQGTVITITTVISLEEK</sequence>
<dbReference type="EMBL" id="MSDO01000017">
    <property type="protein sequence ID" value="OLO03992.1"/>
    <property type="molecule type" value="Genomic_DNA"/>
</dbReference>
<evidence type="ECO:0000313" key="2">
    <source>
        <dbReference type="EMBL" id="OLO03992.1"/>
    </source>
</evidence>
<evidence type="ECO:0000313" key="3">
    <source>
        <dbReference type="Proteomes" id="UP000186878"/>
    </source>
</evidence>
<dbReference type="STRING" id="404433.BTW07_11980"/>
<organism evidence="2 3">
    <name type="scientific">Salinicola socius</name>
    <dbReference type="NCBI Taxonomy" id="404433"/>
    <lineage>
        <taxon>Bacteria</taxon>
        <taxon>Pseudomonadati</taxon>
        <taxon>Pseudomonadota</taxon>
        <taxon>Gammaproteobacteria</taxon>
        <taxon>Oceanospirillales</taxon>
        <taxon>Halomonadaceae</taxon>
        <taxon>Salinicola</taxon>
    </lineage>
</organism>
<dbReference type="Proteomes" id="UP000186878">
    <property type="component" value="Unassembled WGS sequence"/>
</dbReference>
<reference evidence="2 3" key="1">
    <citation type="submission" date="2016-12" db="EMBL/GenBank/DDBJ databases">
        <title>Draft genome sequences of strains Salinicola socius SMB35, Salinicola sp. MH3R3-1 and Chromohalobacter sp. SMB17 from the Verkhnekamsk potash mining region of Russia.</title>
        <authorList>
            <person name="Mavrodi D.V."/>
            <person name="Olsson B.E."/>
            <person name="Korsakova E.S."/>
            <person name="Pyankova A."/>
            <person name="Mavrodi O.V."/>
            <person name="Plotnikova E.G."/>
        </authorList>
    </citation>
    <scope>NUCLEOTIDE SEQUENCE [LARGE SCALE GENOMIC DNA]</scope>
    <source>
        <strain evidence="2 3">SMB35</strain>
    </source>
</reference>
<name>A0A1Q8SRJ1_9GAMM</name>
<feature type="region of interest" description="Disordered" evidence="1">
    <location>
        <begin position="1"/>
        <end position="55"/>
    </location>
</feature>
<protein>
    <submittedName>
        <fullName evidence="2">Uncharacterized protein</fullName>
    </submittedName>
</protein>
<comment type="caution">
    <text evidence="2">The sequence shown here is derived from an EMBL/GenBank/DDBJ whole genome shotgun (WGS) entry which is preliminary data.</text>
</comment>
<evidence type="ECO:0000256" key="1">
    <source>
        <dbReference type="SAM" id="MobiDB-lite"/>
    </source>
</evidence>
<dbReference type="AlphaFoldDB" id="A0A1Q8SRJ1"/>
<accession>A0A1Q8SRJ1</accession>